<accession>A0ABY5PP14</accession>
<evidence type="ECO:0000313" key="2">
    <source>
        <dbReference type="Proteomes" id="UP001057738"/>
    </source>
</evidence>
<evidence type="ECO:0000313" key="1">
    <source>
        <dbReference type="EMBL" id="UUY45807.1"/>
    </source>
</evidence>
<keyword evidence="2" id="KW-1185">Reference proteome</keyword>
<dbReference type="RefSeq" id="WP_183069476.1">
    <property type="nucleotide sequence ID" value="NZ_CP102514.1"/>
</dbReference>
<organism evidence="1 2">
    <name type="scientific">Streptomyces yangpuensis</name>
    <dbReference type="NCBI Taxonomy" id="1648182"/>
    <lineage>
        <taxon>Bacteria</taxon>
        <taxon>Bacillati</taxon>
        <taxon>Actinomycetota</taxon>
        <taxon>Actinomycetes</taxon>
        <taxon>Kitasatosporales</taxon>
        <taxon>Streptomycetaceae</taxon>
        <taxon>Streptomyces</taxon>
    </lineage>
</organism>
<dbReference type="Proteomes" id="UP001057738">
    <property type="component" value="Chromosome"/>
</dbReference>
<gene>
    <name evidence="1" type="ORF">NRK68_00420</name>
</gene>
<protein>
    <submittedName>
        <fullName evidence="1">Uncharacterized protein</fullName>
    </submittedName>
</protein>
<sequence length="144" mass="16352">MTRMSDDGLRGYQVGAVGAVRAELRALSVGDDREGMLEGTPHLHRRFRLRAVEKAMAATPHLYVHDLEQIRADIAERSEEWLPREAAHARLTSWWTPEGLAEPGHTELKVMWFQTAADDPFARLAAILRPLDWAALARFVPWED</sequence>
<name>A0ABY5PP14_9ACTN</name>
<reference evidence="1" key="1">
    <citation type="submission" date="2022-08" db="EMBL/GenBank/DDBJ databases">
        <authorList>
            <person name="Tian L."/>
        </authorList>
    </citation>
    <scope>NUCLEOTIDE SEQUENCE</scope>
    <source>
        <strain evidence="1">CM253</strain>
    </source>
</reference>
<dbReference type="GeneID" id="95571900"/>
<proteinExistence type="predicted"/>
<dbReference type="EMBL" id="CP102514">
    <property type="protein sequence ID" value="UUY45807.1"/>
    <property type="molecule type" value="Genomic_DNA"/>
</dbReference>